<evidence type="ECO:0000256" key="2">
    <source>
        <dbReference type="ARBA" id="ARBA00023125"/>
    </source>
</evidence>
<proteinExistence type="predicted"/>
<dbReference type="InterPro" id="IPR011711">
    <property type="entry name" value="GntR_C"/>
</dbReference>
<dbReference type="PROSITE" id="PS50949">
    <property type="entry name" value="HTH_GNTR"/>
    <property type="match status" value="1"/>
</dbReference>
<evidence type="ECO:0000313" key="5">
    <source>
        <dbReference type="EMBL" id="PWK52711.1"/>
    </source>
</evidence>
<dbReference type="InterPro" id="IPR036390">
    <property type="entry name" value="WH_DNA-bd_sf"/>
</dbReference>
<dbReference type="InterPro" id="IPR036388">
    <property type="entry name" value="WH-like_DNA-bd_sf"/>
</dbReference>
<dbReference type="SMART" id="SM00895">
    <property type="entry name" value="FCD"/>
    <property type="match status" value="1"/>
</dbReference>
<dbReference type="Pfam" id="PF07729">
    <property type="entry name" value="FCD"/>
    <property type="match status" value="1"/>
</dbReference>
<feature type="domain" description="HTH gntR-type" evidence="4">
    <location>
        <begin position="54"/>
        <end position="121"/>
    </location>
</feature>
<evidence type="ECO:0000259" key="4">
    <source>
        <dbReference type="PROSITE" id="PS50949"/>
    </source>
</evidence>
<protein>
    <submittedName>
        <fullName evidence="5">DNA-binding GntR family transcriptional regulator</fullName>
    </submittedName>
</protein>
<keyword evidence="6" id="KW-1185">Reference proteome</keyword>
<dbReference type="Pfam" id="PF00392">
    <property type="entry name" value="GntR"/>
    <property type="match status" value="1"/>
</dbReference>
<dbReference type="PANTHER" id="PTHR43537">
    <property type="entry name" value="TRANSCRIPTIONAL REGULATOR, GNTR FAMILY"/>
    <property type="match status" value="1"/>
</dbReference>
<sequence>MKAVRNSISAPRNDMFKSLLVSWNDSADKMTPAVSKQCAAGVVENALNRGEPRPSLVAQIAVDVGADIIEGDYAPGADLNSVDLSQRYTTSRTPVREALLLLEKEGLVTIPPRRRPRVVQFDVHDVREIYRTRCALLEFIASDVARKATDEDIARLEAIACQMATFHERGDNSAYLWSNVGFHDLNTDLSGNRTVKRIIDSLLLRTLPLRRLSLSTPEAIRLSLEDHQLLVRAYKSRDSNLAAAILRSNHMRSLARIEMRLAQYAVGEASLMAAAQVP</sequence>
<dbReference type="Gene3D" id="1.10.10.10">
    <property type="entry name" value="Winged helix-like DNA-binding domain superfamily/Winged helix DNA-binding domain"/>
    <property type="match status" value="1"/>
</dbReference>
<reference evidence="5 6" key="1">
    <citation type="submission" date="2018-05" db="EMBL/GenBank/DDBJ databases">
        <title>Genomic Encyclopedia of Type Strains, Phase IV (KMG-IV): sequencing the most valuable type-strain genomes for metagenomic binning, comparative biology and taxonomic classification.</title>
        <authorList>
            <person name="Goeker M."/>
        </authorList>
    </citation>
    <scope>NUCLEOTIDE SEQUENCE [LARGE SCALE GENOMIC DNA]</scope>
    <source>
        <strain evidence="5 6">DSM 103371</strain>
    </source>
</reference>
<dbReference type="Proteomes" id="UP000245390">
    <property type="component" value="Unassembled WGS sequence"/>
</dbReference>
<keyword evidence="3" id="KW-0804">Transcription</keyword>
<evidence type="ECO:0000256" key="1">
    <source>
        <dbReference type="ARBA" id="ARBA00023015"/>
    </source>
</evidence>
<dbReference type="SMART" id="SM00345">
    <property type="entry name" value="HTH_GNTR"/>
    <property type="match status" value="1"/>
</dbReference>
<dbReference type="SUPFAM" id="SSF46785">
    <property type="entry name" value="Winged helix' DNA-binding domain"/>
    <property type="match status" value="1"/>
</dbReference>
<dbReference type="GO" id="GO:0003700">
    <property type="term" value="F:DNA-binding transcription factor activity"/>
    <property type="evidence" value="ECO:0007669"/>
    <property type="project" value="InterPro"/>
</dbReference>
<dbReference type="SUPFAM" id="SSF48008">
    <property type="entry name" value="GntR ligand-binding domain-like"/>
    <property type="match status" value="1"/>
</dbReference>
<dbReference type="EMBL" id="QGGV01000016">
    <property type="protein sequence ID" value="PWK52711.1"/>
    <property type="molecule type" value="Genomic_DNA"/>
</dbReference>
<keyword evidence="2 5" id="KW-0238">DNA-binding</keyword>
<evidence type="ECO:0000313" key="6">
    <source>
        <dbReference type="Proteomes" id="UP000245390"/>
    </source>
</evidence>
<dbReference type="KEGG" id="salo:EF888_14935"/>
<evidence type="ECO:0000256" key="3">
    <source>
        <dbReference type="ARBA" id="ARBA00023163"/>
    </source>
</evidence>
<dbReference type="AlphaFoldDB" id="A0A316FVF5"/>
<accession>A0A316FVF5</accession>
<dbReference type="RefSeq" id="WP_109761206.1">
    <property type="nucleotide sequence ID" value="NZ_CP034588.1"/>
</dbReference>
<comment type="caution">
    <text evidence="5">The sequence shown here is derived from an EMBL/GenBank/DDBJ whole genome shotgun (WGS) entry which is preliminary data.</text>
</comment>
<keyword evidence="1" id="KW-0805">Transcription regulation</keyword>
<organism evidence="5 6">
    <name type="scientific">Silicimonas algicola</name>
    <dbReference type="NCBI Taxonomy" id="1826607"/>
    <lineage>
        <taxon>Bacteria</taxon>
        <taxon>Pseudomonadati</taxon>
        <taxon>Pseudomonadota</taxon>
        <taxon>Alphaproteobacteria</taxon>
        <taxon>Rhodobacterales</taxon>
        <taxon>Paracoccaceae</taxon>
    </lineage>
</organism>
<dbReference type="CDD" id="cd07377">
    <property type="entry name" value="WHTH_GntR"/>
    <property type="match status" value="1"/>
</dbReference>
<dbReference type="OrthoDB" id="9028214at2"/>
<dbReference type="GO" id="GO:0003677">
    <property type="term" value="F:DNA binding"/>
    <property type="evidence" value="ECO:0007669"/>
    <property type="project" value="UniProtKB-KW"/>
</dbReference>
<dbReference type="PANTHER" id="PTHR43537:SF45">
    <property type="entry name" value="GNTR FAMILY REGULATORY PROTEIN"/>
    <property type="match status" value="1"/>
</dbReference>
<dbReference type="InterPro" id="IPR000524">
    <property type="entry name" value="Tscrpt_reg_HTH_GntR"/>
</dbReference>
<gene>
    <name evidence="5" type="ORF">C8D95_1168</name>
</gene>
<dbReference type="InterPro" id="IPR008920">
    <property type="entry name" value="TF_FadR/GntR_C"/>
</dbReference>
<name>A0A316FVF5_9RHOB</name>
<dbReference type="Gene3D" id="1.20.120.530">
    <property type="entry name" value="GntR ligand-binding domain-like"/>
    <property type="match status" value="1"/>
</dbReference>